<accession>A0A839DTW0</accession>
<keyword evidence="3" id="KW-1185">Reference proteome</keyword>
<name>A0A839DTW0_9PSEU</name>
<proteinExistence type="predicted"/>
<organism evidence="2 3">
    <name type="scientific">Halosaccharopolyspora lacisalsi</name>
    <dbReference type="NCBI Taxonomy" id="1000566"/>
    <lineage>
        <taxon>Bacteria</taxon>
        <taxon>Bacillati</taxon>
        <taxon>Actinomycetota</taxon>
        <taxon>Actinomycetes</taxon>
        <taxon>Pseudonocardiales</taxon>
        <taxon>Pseudonocardiaceae</taxon>
        <taxon>Halosaccharopolyspora</taxon>
    </lineage>
</organism>
<dbReference type="RefSeq" id="WP_182543663.1">
    <property type="nucleotide sequence ID" value="NZ_JACGWZ010000002.1"/>
</dbReference>
<dbReference type="EMBL" id="JACGWZ010000002">
    <property type="protein sequence ID" value="MBA8824360.1"/>
    <property type="molecule type" value="Genomic_DNA"/>
</dbReference>
<sequence>MEQQETADLMGFVRRMDPDHPRIDPDYVDSWQLLLEPVDHDTARAAALYHYRHNRSPLHPSDVYEFWEQQHGATEAAPRKSARNPAAEEKPAEPPATLSWLMNASETPTVTYRDIRLYPAEDGGWEWIVSDHAGQQLARHRTDSHHHGMWAWGVEVGSGRRWKPVEEPGNFALSDELDKAADELHERYTARGYRPQVTISDVPAVQGRG</sequence>
<feature type="region of interest" description="Disordered" evidence="1">
    <location>
        <begin position="71"/>
        <end position="100"/>
    </location>
</feature>
<dbReference type="Proteomes" id="UP000569329">
    <property type="component" value="Unassembled WGS sequence"/>
</dbReference>
<evidence type="ECO:0000313" key="3">
    <source>
        <dbReference type="Proteomes" id="UP000569329"/>
    </source>
</evidence>
<protein>
    <submittedName>
        <fullName evidence="2">Uncharacterized protein</fullName>
    </submittedName>
</protein>
<evidence type="ECO:0000256" key="1">
    <source>
        <dbReference type="SAM" id="MobiDB-lite"/>
    </source>
</evidence>
<reference evidence="2 3" key="1">
    <citation type="submission" date="2020-07" db="EMBL/GenBank/DDBJ databases">
        <title>Sequencing the genomes of 1000 actinobacteria strains.</title>
        <authorList>
            <person name="Klenk H.-P."/>
        </authorList>
    </citation>
    <scope>NUCLEOTIDE SEQUENCE [LARGE SCALE GENOMIC DNA]</scope>
    <source>
        <strain evidence="2 3">DSM 45975</strain>
    </source>
</reference>
<gene>
    <name evidence="2" type="ORF">FHX42_001707</name>
</gene>
<comment type="caution">
    <text evidence="2">The sequence shown here is derived from an EMBL/GenBank/DDBJ whole genome shotgun (WGS) entry which is preliminary data.</text>
</comment>
<dbReference type="AlphaFoldDB" id="A0A839DTW0"/>
<evidence type="ECO:0000313" key="2">
    <source>
        <dbReference type="EMBL" id="MBA8824360.1"/>
    </source>
</evidence>